<keyword evidence="1 2" id="KW-0129">CBS domain</keyword>
<comment type="caution">
    <text evidence="4">The sequence shown here is derived from an EMBL/GenBank/DDBJ whole genome shotgun (WGS) entry which is preliminary data.</text>
</comment>
<evidence type="ECO:0000313" key="4">
    <source>
        <dbReference type="EMBL" id="TCG03255.1"/>
    </source>
</evidence>
<organism evidence="4 5">
    <name type="scientific">Paraburkholderia steynii</name>
    <dbReference type="NCBI Taxonomy" id="1245441"/>
    <lineage>
        <taxon>Bacteria</taxon>
        <taxon>Pseudomonadati</taxon>
        <taxon>Pseudomonadota</taxon>
        <taxon>Betaproteobacteria</taxon>
        <taxon>Burkholderiales</taxon>
        <taxon>Burkholderiaceae</taxon>
        <taxon>Paraburkholderia</taxon>
    </lineage>
</organism>
<sequence length="134" mass="13962">MHAPFVILHDAPISAALELFERNGLYALPVVDGNQDLQGLVTREGLMAGCDGRSAAGIDPRCVGDVMLAELDVVGETDTLGTAFSLLMDGRSPCLPVLDWRGHVVGILAESDILEASGHLAGIHCGVAPHPAGR</sequence>
<feature type="domain" description="CBS" evidence="3">
    <location>
        <begin position="1"/>
        <end position="57"/>
    </location>
</feature>
<dbReference type="InterPro" id="IPR000644">
    <property type="entry name" value="CBS_dom"/>
</dbReference>
<accession>A0A4R0X4F1</accession>
<protein>
    <recommendedName>
        <fullName evidence="3">CBS domain-containing protein</fullName>
    </recommendedName>
</protein>
<dbReference type="Proteomes" id="UP000294200">
    <property type="component" value="Unassembled WGS sequence"/>
</dbReference>
<dbReference type="Pfam" id="PF00571">
    <property type="entry name" value="CBS"/>
    <property type="match status" value="2"/>
</dbReference>
<reference evidence="4 5" key="1">
    <citation type="submission" date="2017-02" db="EMBL/GenBank/DDBJ databases">
        <title>Paraburkholderia sophoroidis sp. nov. and Paraburkholderia steynii sp. nov. rhizobial symbionts of the fynbos legume Hypocalyptus sophoroides.</title>
        <authorList>
            <person name="Steenkamp E.T."/>
            <person name="Beukes C.W."/>
            <person name="Van Zyl E."/>
            <person name="Avontuur J."/>
            <person name="Chan W.Y."/>
            <person name="Hassen A."/>
            <person name="Palmer M."/>
            <person name="Mthombeni L."/>
            <person name="Phalane F."/>
            <person name="Sereme K."/>
            <person name="Venter S.N."/>
        </authorList>
    </citation>
    <scope>NUCLEOTIDE SEQUENCE [LARGE SCALE GENOMIC DNA]</scope>
    <source>
        <strain evidence="4 5">HC1.1ba</strain>
    </source>
</reference>
<evidence type="ECO:0000259" key="3">
    <source>
        <dbReference type="PROSITE" id="PS51371"/>
    </source>
</evidence>
<dbReference type="InterPro" id="IPR051257">
    <property type="entry name" value="Diverse_CBS-Domain"/>
</dbReference>
<dbReference type="CDD" id="cd02205">
    <property type="entry name" value="CBS_pair_SF"/>
    <property type="match status" value="1"/>
</dbReference>
<dbReference type="SMART" id="SM00116">
    <property type="entry name" value="CBS"/>
    <property type="match status" value="2"/>
</dbReference>
<gene>
    <name evidence="4" type="ORF">BZM27_49845</name>
</gene>
<dbReference type="EMBL" id="MWML01000460">
    <property type="protein sequence ID" value="TCG03255.1"/>
    <property type="molecule type" value="Genomic_DNA"/>
</dbReference>
<dbReference type="InterPro" id="IPR046342">
    <property type="entry name" value="CBS_dom_sf"/>
</dbReference>
<evidence type="ECO:0000256" key="1">
    <source>
        <dbReference type="ARBA" id="ARBA00023122"/>
    </source>
</evidence>
<dbReference type="PROSITE" id="PS51371">
    <property type="entry name" value="CBS"/>
    <property type="match status" value="2"/>
</dbReference>
<dbReference type="SUPFAM" id="SSF54631">
    <property type="entry name" value="CBS-domain pair"/>
    <property type="match status" value="1"/>
</dbReference>
<dbReference type="Gene3D" id="3.10.580.10">
    <property type="entry name" value="CBS-domain"/>
    <property type="match status" value="1"/>
</dbReference>
<evidence type="ECO:0000313" key="5">
    <source>
        <dbReference type="Proteomes" id="UP000294200"/>
    </source>
</evidence>
<keyword evidence="5" id="KW-1185">Reference proteome</keyword>
<dbReference type="PANTHER" id="PTHR43080:SF2">
    <property type="entry name" value="CBS DOMAIN-CONTAINING PROTEIN"/>
    <property type="match status" value="1"/>
</dbReference>
<evidence type="ECO:0000256" key="2">
    <source>
        <dbReference type="PROSITE-ProRule" id="PRU00703"/>
    </source>
</evidence>
<proteinExistence type="predicted"/>
<feature type="domain" description="CBS" evidence="3">
    <location>
        <begin position="67"/>
        <end position="127"/>
    </location>
</feature>
<dbReference type="AlphaFoldDB" id="A0A4R0X4F1"/>
<dbReference type="PANTHER" id="PTHR43080">
    <property type="entry name" value="CBS DOMAIN-CONTAINING PROTEIN CBSX3, MITOCHONDRIAL"/>
    <property type="match status" value="1"/>
</dbReference>
<name>A0A4R0X4F1_9BURK</name>